<organism evidence="1">
    <name type="scientific">Anguilla anguilla</name>
    <name type="common">European freshwater eel</name>
    <name type="synonym">Muraena anguilla</name>
    <dbReference type="NCBI Taxonomy" id="7936"/>
    <lineage>
        <taxon>Eukaryota</taxon>
        <taxon>Metazoa</taxon>
        <taxon>Chordata</taxon>
        <taxon>Craniata</taxon>
        <taxon>Vertebrata</taxon>
        <taxon>Euteleostomi</taxon>
        <taxon>Actinopterygii</taxon>
        <taxon>Neopterygii</taxon>
        <taxon>Teleostei</taxon>
        <taxon>Anguilliformes</taxon>
        <taxon>Anguillidae</taxon>
        <taxon>Anguilla</taxon>
    </lineage>
</organism>
<reference evidence="1" key="2">
    <citation type="journal article" date="2015" name="Fish Shellfish Immunol.">
        <title>Early steps in the European eel (Anguilla anguilla)-Vibrio vulnificus interaction in the gills: Role of the RtxA13 toxin.</title>
        <authorList>
            <person name="Callol A."/>
            <person name="Pajuelo D."/>
            <person name="Ebbesson L."/>
            <person name="Teles M."/>
            <person name="MacKenzie S."/>
            <person name="Amaro C."/>
        </authorList>
    </citation>
    <scope>NUCLEOTIDE SEQUENCE</scope>
</reference>
<dbReference type="EMBL" id="GBXM01074396">
    <property type="protein sequence ID" value="JAH34181.1"/>
    <property type="molecule type" value="Transcribed_RNA"/>
</dbReference>
<proteinExistence type="predicted"/>
<dbReference type="AlphaFoldDB" id="A0A0E9RYK5"/>
<accession>A0A0E9RYK5</accession>
<sequence>MCITNMCIVVENKYTPHPESECALAFHPFSKCSWQ</sequence>
<protein>
    <submittedName>
        <fullName evidence="1">Uncharacterized protein</fullName>
    </submittedName>
</protein>
<reference evidence="1" key="1">
    <citation type="submission" date="2014-11" db="EMBL/GenBank/DDBJ databases">
        <authorList>
            <person name="Amaro Gonzalez C."/>
        </authorList>
    </citation>
    <scope>NUCLEOTIDE SEQUENCE</scope>
</reference>
<name>A0A0E9RYK5_ANGAN</name>
<evidence type="ECO:0000313" key="1">
    <source>
        <dbReference type="EMBL" id="JAH34181.1"/>
    </source>
</evidence>